<dbReference type="GeneID" id="37039802"/>
<evidence type="ECO:0000313" key="4">
    <source>
        <dbReference type="Proteomes" id="UP000245768"/>
    </source>
</evidence>
<evidence type="ECO:0000259" key="2">
    <source>
        <dbReference type="Pfam" id="PF00266"/>
    </source>
</evidence>
<dbReference type="FunCoup" id="A0A316YM54">
    <property type="interactions" value="13"/>
</dbReference>
<dbReference type="PANTHER" id="PTHR43092">
    <property type="entry name" value="L-CYSTEINE DESULFHYDRASE"/>
    <property type="match status" value="1"/>
</dbReference>
<reference evidence="3 4" key="1">
    <citation type="journal article" date="2018" name="Mol. Biol. Evol.">
        <title>Broad Genomic Sampling Reveals a Smut Pathogenic Ancestry of the Fungal Clade Ustilaginomycotina.</title>
        <authorList>
            <person name="Kijpornyongpan T."/>
            <person name="Mondo S.J."/>
            <person name="Barry K."/>
            <person name="Sandor L."/>
            <person name="Lee J."/>
            <person name="Lipzen A."/>
            <person name="Pangilinan J."/>
            <person name="LaButti K."/>
            <person name="Hainaut M."/>
            <person name="Henrissat B."/>
            <person name="Grigoriev I.V."/>
            <person name="Spatafora J.W."/>
            <person name="Aime M.C."/>
        </authorList>
    </citation>
    <scope>NUCLEOTIDE SEQUENCE [LARGE SCALE GENOMIC DNA]</scope>
    <source>
        <strain evidence="3 4">MCA 4198</strain>
    </source>
</reference>
<sequence length="462" mass="50903">MARLNKELEELKANLHAAPAPPFGHACRALYGFDEEFVALNNGSFGACPQYVIAAHNAYLRHAERRPDDWHRGAFRAYLNRSRKEVAALVNAEVDDIVLVNNATTGVNAVLRGMQPYWSTKPPAQDGLKEAIMVYDTVYGACGKTAQFIVDSNPALNLGVVRVPMQYPVSHEEFLAKTEAALVEARKQGIKIKIAIVDAISSLPGVVVPWREAVKLLRKHDVLSLVDGAHAVGQIALDLKQADPDFFISNCHKWLNAHRGCAFLYAPKRNQHLVPGMPTSHYYINPLAAPQEKGVDLIATDAPSNFIAVWEFSGTVDLSNFCSLSAALDYRRWLGGEEKIRAYTSDLAHKGGMILCKELGSGSKIMNLDDGQADRSLTASMVNVRVPVDYAKVDTGAFPTKAHISAHLQSELSSRLRTFVPFYVHDEAIWIRVSAQVWLEESDFEWLGKGLSQLLASLGWSA</sequence>
<organism evidence="3 4">
    <name type="scientific">Acaromyces ingoldii</name>
    <dbReference type="NCBI Taxonomy" id="215250"/>
    <lineage>
        <taxon>Eukaryota</taxon>
        <taxon>Fungi</taxon>
        <taxon>Dikarya</taxon>
        <taxon>Basidiomycota</taxon>
        <taxon>Ustilaginomycotina</taxon>
        <taxon>Exobasidiomycetes</taxon>
        <taxon>Exobasidiales</taxon>
        <taxon>Cryptobasidiaceae</taxon>
        <taxon>Acaromyces</taxon>
    </lineage>
</organism>
<dbReference type="InterPro" id="IPR015421">
    <property type="entry name" value="PyrdxlP-dep_Trfase_major"/>
</dbReference>
<dbReference type="RefSeq" id="XP_025377655.1">
    <property type="nucleotide sequence ID" value="XM_025517886.1"/>
</dbReference>
<protein>
    <submittedName>
        <fullName evidence="3">PLP-dependent transferase</fullName>
    </submittedName>
</protein>
<keyword evidence="3" id="KW-0808">Transferase</keyword>
<name>A0A316YM54_9BASI</name>
<dbReference type="Proteomes" id="UP000245768">
    <property type="component" value="Unassembled WGS sequence"/>
</dbReference>
<dbReference type="InParanoid" id="A0A316YM54"/>
<evidence type="ECO:0000313" key="3">
    <source>
        <dbReference type="EMBL" id="PWN90457.1"/>
    </source>
</evidence>
<gene>
    <name evidence="3" type="ORF">FA10DRAFT_113757</name>
</gene>
<dbReference type="InterPro" id="IPR000192">
    <property type="entry name" value="Aminotrans_V_dom"/>
</dbReference>
<dbReference type="EMBL" id="KZ819636">
    <property type="protein sequence ID" value="PWN90457.1"/>
    <property type="molecule type" value="Genomic_DNA"/>
</dbReference>
<dbReference type="AlphaFoldDB" id="A0A316YM54"/>
<dbReference type="Gene3D" id="3.40.640.10">
    <property type="entry name" value="Type I PLP-dependent aspartate aminotransferase-like (Major domain)"/>
    <property type="match status" value="1"/>
</dbReference>
<dbReference type="STRING" id="215250.A0A316YM54"/>
<accession>A0A316YM54</accession>
<keyword evidence="1" id="KW-0663">Pyridoxal phosphate</keyword>
<keyword evidence="4" id="KW-1185">Reference proteome</keyword>
<dbReference type="OrthoDB" id="5978656at2759"/>
<feature type="domain" description="Aminotransferase class V" evidence="2">
    <location>
        <begin position="191"/>
        <end position="350"/>
    </location>
</feature>
<dbReference type="Pfam" id="PF00266">
    <property type="entry name" value="Aminotran_5"/>
    <property type="match status" value="1"/>
</dbReference>
<proteinExistence type="predicted"/>
<evidence type="ECO:0000256" key="1">
    <source>
        <dbReference type="ARBA" id="ARBA00022898"/>
    </source>
</evidence>
<dbReference type="PANTHER" id="PTHR43092:SF2">
    <property type="entry name" value="HERCYNYLCYSTEINE SULFOXIDE LYASE"/>
    <property type="match status" value="1"/>
</dbReference>
<dbReference type="SUPFAM" id="SSF53383">
    <property type="entry name" value="PLP-dependent transferases"/>
    <property type="match status" value="1"/>
</dbReference>
<dbReference type="InterPro" id="IPR015424">
    <property type="entry name" value="PyrdxlP-dep_Trfase"/>
</dbReference>
<dbReference type="GO" id="GO:0016740">
    <property type="term" value="F:transferase activity"/>
    <property type="evidence" value="ECO:0007669"/>
    <property type="project" value="UniProtKB-KW"/>
</dbReference>